<dbReference type="OrthoDB" id="9789940at2"/>
<dbReference type="RefSeq" id="WP_129969548.1">
    <property type="nucleotide sequence ID" value="NZ_JACCEW010000003.1"/>
</dbReference>
<dbReference type="GO" id="GO:0005886">
    <property type="term" value="C:plasma membrane"/>
    <property type="evidence" value="ECO:0007669"/>
    <property type="project" value="UniProtKB-SubCell"/>
</dbReference>
<evidence type="ECO:0000256" key="2">
    <source>
        <dbReference type="ARBA" id="ARBA00007165"/>
    </source>
</evidence>
<keyword evidence="8" id="KW-1185">Reference proteome</keyword>
<keyword evidence="5 6" id="KW-0472">Membrane</keyword>
<reference evidence="7 8" key="1">
    <citation type="submission" date="2020-07" db="EMBL/GenBank/DDBJ databases">
        <title>Taxonomic revisions and descriptions of new bacterial species based on genomic comparisons in the high-G+C-content subgroup of the family Alcaligenaceae.</title>
        <authorList>
            <person name="Szabo A."/>
            <person name="Felfoldi T."/>
        </authorList>
    </citation>
    <scope>NUCLEOTIDE SEQUENCE [LARGE SCALE GENOMIC DNA]</scope>
    <source>
        <strain evidence="7 8">DSM 25264</strain>
    </source>
</reference>
<evidence type="ECO:0000256" key="1">
    <source>
        <dbReference type="ARBA" id="ARBA00004370"/>
    </source>
</evidence>
<dbReference type="InterPro" id="IPR045214">
    <property type="entry name" value="Surf1/Surf4"/>
</dbReference>
<gene>
    <name evidence="7" type="ORF">H0A68_10480</name>
</gene>
<evidence type="ECO:0000256" key="5">
    <source>
        <dbReference type="ARBA" id="ARBA00023136"/>
    </source>
</evidence>
<evidence type="ECO:0000256" key="3">
    <source>
        <dbReference type="ARBA" id="ARBA00022692"/>
    </source>
</evidence>
<comment type="similarity">
    <text evidence="2 6">Belongs to the SURF1 family.</text>
</comment>
<keyword evidence="6" id="KW-1003">Cell membrane</keyword>
<proteinExistence type="inferred from homology"/>
<dbReference type="Pfam" id="PF02104">
    <property type="entry name" value="SURF1"/>
    <property type="match status" value="1"/>
</dbReference>
<dbReference type="InterPro" id="IPR002994">
    <property type="entry name" value="Surf1/Shy1"/>
</dbReference>
<accession>A0A853FC03</accession>
<dbReference type="PANTHER" id="PTHR23427:SF2">
    <property type="entry name" value="SURFEIT LOCUS PROTEIN 1"/>
    <property type="match status" value="1"/>
</dbReference>
<feature type="transmembrane region" description="Helical" evidence="6">
    <location>
        <begin position="240"/>
        <end position="262"/>
    </location>
</feature>
<keyword evidence="3 6" id="KW-0812">Transmembrane</keyword>
<keyword evidence="4 6" id="KW-1133">Transmembrane helix</keyword>
<dbReference type="AlphaFoldDB" id="A0A853FC03"/>
<name>A0A853FC03_9BURK</name>
<dbReference type="EMBL" id="JACCEW010000003">
    <property type="protein sequence ID" value="NYT37298.1"/>
    <property type="molecule type" value="Genomic_DNA"/>
</dbReference>
<comment type="subcellular location">
    <subcellularLocation>
        <location evidence="6">Cell membrane</location>
        <topology evidence="6">Multi-pass membrane protein</topology>
    </subcellularLocation>
    <subcellularLocation>
        <location evidence="1">Membrane</location>
    </subcellularLocation>
</comment>
<organism evidence="7 8">
    <name type="scientific">Allopusillimonas soli</name>
    <dbReference type="NCBI Taxonomy" id="659016"/>
    <lineage>
        <taxon>Bacteria</taxon>
        <taxon>Pseudomonadati</taxon>
        <taxon>Pseudomonadota</taxon>
        <taxon>Betaproteobacteria</taxon>
        <taxon>Burkholderiales</taxon>
        <taxon>Alcaligenaceae</taxon>
        <taxon>Allopusillimonas</taxon>
    </lineage>
</organism>
<evidence type="ECO:0000256" key="6">
    <source>
        <dbReference type="RuleBase" id="RU363076"/>
    </source>
</evidence>
<dbReference type="PANTHER" id="PTHR23427">
    <property type="entry name" value="SURFEIT LOCUS PROTEIN"/>
    <property type="match status" value="1"/>
</dbReference>
<evidence type="ECO:0000313" key="8">
    <source>
        <dbReference type="Proteomes" id="UP000580517"/>
    </source>
</evidence>
<protein>
    <recommendedName>
        <fullName evidence="6">SURF1-like protein</fullName>
    </recommendedName>
</protein>
<evidence type="ECO:0000313" key="7">
    <source>
        <dbReference type="EMBL" id="NYT37298.1"/>
    </source>
</evidence>
<sequence length="268" mass="29062">MERPRIRYRTLAALVLLGVLVCVFVSLGNWQLRRAGERVALAQAIDAGRARAPLPLSASTPEAQLQAWRPATARGVWRDALSVVIENRNHDGRPGYWIATPLMLSDSTAILVLRGWAPRFGGTSAVPRVPSGEAGEQTVRGELLARVPRLFDLGIWGGQTAQLPARLPAAAVPVVQNLDLTDYGRATGLKLLPAVLAQTAAPVPVHTASGAQSKPSDIEQSLVYDWPEPSLDADRNRGYALQWFGFATIAALAWLAIAWRMLRQRGKS</sequence>
<comment type="caution">
    <text evidence="6">Lacks conserved residue(s) required for the propagation of feature annotation.</text>
</comment>
<dbReference type="Proteomes" id="UP000580517">
    <property type="component" value="Unassembled WGS sequence"/>
</dbReference>
<comment type="caution">
    <text evidence="7">The sequence shown here is derived from an EMBL/GenBank/DDBJ whole genome shotgun (WGS) entry which is preliminary data.</text>
</comment>
<dbReference type="PROSITE" id="PS50895">
    <property type="entry name" value="SURF1"/>
    <property type="match status" value="1"/>
</dbReference>
<evidence type="ECO:0000256" key="4">
    <source>
        <dbReference type="ARBA" id="ARBA00022989"/>
    </source>
</evidence>
<dbReference type="CDD" id="cd06662">
    <property type="entry name" value="SURF1"/>
    <property type="match status" value="1"/>
</dbReference>